<dbReference type="InterPro" id="IPR029039">
    <property type="entry name" value="Flavoprotein-like_sf"/>
</dbReference>
<protein>
    <submittedName>
        <fullName evidence="2">NAD(P)H-dependent FMN reductase</fullName>
    </submittedName>
</protein>
<dbReference type="Proteomes" id="UP000199236">
    <property type="component" value="Unassembled WGS sequence"/>
</dbReference>
<sequence>MQQIRLLCFAGSTRSGSFNQTLAGAMAKELSLMEMDVTYLSLVDYPLPLFDVEDEAEKGLPENAIKLAKLIASHDGVFLASPEHNGSVPPLMKNTLDWLSRVPAKEQDPFTKPVYAIGAASPGKMGGMRSLAHLRDILTALGALTIPEQVSIGAAHEAFDDKGNLKDDRNAMFLSACARNLVYMAQRKKPLEWV</sequence>
<dbReference type="PANTHER" id="PTHR30543">
    <property type="entry name" value="CHROMATE REDUCTASE"/>
    <property type="match status" value="1"/>
</dbReference>
<dbReference type="RefSeq" id="WP_090072373.1">
    <property type="nucleotide sequence ID" value="NZ_FOVR01000005.1"/>
</dbReference>
<dbReference type="GO" id="GO:0005829">
    <property type="term" value="C:cytosol"/>
    <property type="evidence" value="ECO:0007669"/>
    <property type="project" value="TreeGrafter"/>
</dbReference>
<feature type="domain" description="NADPH-dependent FMN reductase-like" evidence="1">
    <location>
        <begin position="5"/>
        <end position="156"/>
    </location>
</feature>
<reference evidence="2 3" key="1">
    <citation type="submission" date="2016-10" db="EMBL/GenBank/DDBJ databases">
        <authorList>
            <person name="de Groot N.N."/>
        </authorList>
    </citation>
    <scope>NUCLEOTIDE SEQUENCE [LARGE SCALE GENOMIC DNA]</scope>
    <source>
        <strain evidence="2 3">CGMCC 1.9157</strain>
    </source>
</reference>
<dbReference type="InterPro" id="IPR050712">
    <property type="entry name" value="NAD(P)H-dep_reductase"/>
</dbReference>
<keyword evidence="3" id="KW-1185">Reference proteome</keyword>
<dbReference type="OrthoDB" id="9812295at2"/>
<dbReference type="GO" id="GO:0016491">
    <property type="term" value="F:oxidoreductase activity"/>
    <property type="evidence" value="ECO:0007669"/>
    <property type="project" value="InterPro"/>
</dbReference>
<evidence type="ECO:0000313" key="2">
    <source>
        <dbReference type="EMBL" id="SFO37584.1"/>
    </source>
</evidence>
<dbReference type="EMBL" id="FOVR01000005">
    <property type="protein sequence ID" value="SFO37584.1"/>
    <property type="molecule type" value="Genomic_DNA"/>
</dbReference>
<organism evidence="2 3">
    <name type="scientific">Cohaesibacter marisflavi</name>
    <dbReference type="NCBI Taxonomy" id="655353"/>
    <lineage>
        <taxon>Bacteria</taxon>
        <taxon>Pseudomonadati</taxon>
        <taxon>Pseudomonadota</taxon>
        <taxon>Alphaproteobacteria</taxon>
        <taxon>Hyphomicrobiales</taxon>
        <taxon>Cohaesibacteraceae</taxon>
    </lineage>
</organism>
<dbReference type="AlphaFoldDB" id="A0A1I5GND6"/>
<dbReference type="GO" id="GO:0010181">
    <property type="term" value="F:FMN binding"/>
    <property type="evidence" value="ECO:0007669"/>
    <property type="project" value="TreeGrafter"/>
</dbReference>
<evidence type="ECO:0000313" key="3">
    <source>
        <dbReference type="Proteomes" id="UP000199236"/>
    </source>
</evidence>
<evidence type="ECO:0000259" key="1">
    <source>
        <dbReference type="Pfam" id="PF03358"/>
    </source>
</evidence>
<dbReference type="SUPFAM" id="SSF52218">
    <property type="entry name" value="Flavoproteins"/>
    <property type="match status" value="1"/>
</dbReference>
<accession>A0A1I5GND6</accession>
<dbReference type="Pfam" id="PF03358">
    <property type="entry name" value="FMN_red"/>
    <property type="match status" value="1"/>
</dbReference>
<dbReference type="STRING" id="655353.SAMN04488056_10586"/>
<dbReference type="InterPro" id="IPR005025">
    <property type="entry name" value="FMN_Rdtase-like_dom"/>
</dbReference>
<gene>
    <name evidence="2" type="ORF">SAMN04488056_10586</name>
</gene>
<proteinExistence type="predicted"/>
<dbReference type="Gene3D" id="3.40.50.360">
    <property type="match status" value="1"/>
</dbReference>
<dbReference type="PANTHER" id="PTHR30543:SF21">
    <property type="entry name" value="NAD(P)H-DEPENDENT FMN REDUCTASE LOT6"/>
    <property type="match status" value="1"/>
</dbReference>
<name>A0A1I5GND6_9HYPH</name>